<dbReference type="Gene3D" id="3.60.15.10">
    <property type="entry name" value="Ribonuclease Z/Hydroxyacylglutathione hydrolase-like"/>
    <property type="match status" value="1"/>
</dbReference>
<gene>
    <name evidence="2" type="ORF">GCM10007854_04470</name>
</gene>
<evidence type="ECO:0000313" key="2">
    <source>
        <dbReference type="EMBL" id="GLQ19492.1"/>
    </source>
</evidence>
<feature type="signal peptide" evidence="1">
    <location>
        <begin position="1"/>
        <end position="27"/>
    </location>
</feature>
<dbReference type="PANTHER" id="PTHR13754:SF13">
    <property type="entry name" value="METALLO-BETA-LACTAMASE SUPERFAMILY PROTEIN (AFU_ORTHOLOGUE AFUA_3G07630)"/>
    <property type="match status" value="1"/>
</dbReference>
<evidence type="ECO:0000313" key="3">
    <source>
        <dbReference type="Proteomes" id="UP001161390"/>
    </source>
</evidence>
<comment type="caution">
    <text evidence="2">The sequence shown here is derived from an EMBL/GenBank/DDBJ whole genome shotgun (WGS) entry which is preliminary data.</text>
</comment>
<dbReference type="EMBL" id="BSNJ01000001">
    <property type="protein sequence ID" value="GLQ19492.1"/>
    <property type="molecule type" value="Genomic_DNA"/>
</dbReference>
<dbReference type="InterPro" id="IPR052926">
    <property type="entry name" value="Metallo-beta-lactamase_dom"/>
</dbReference>
<evidence type="ECO:0000256" key="1">
    <source>
        <dbReference type="SAM" id="SignalP"/>
    </source>
</evidence>
<dbReference type="Proteomes" id="UP001161390">
    <property type="component" value="Unassembled WGS sequence"/>
</dbReference>
<dbReference type="SUPFAM" id="SSF56281">
    <property type="entry name" value="Metallo-hydrolase/oxidoreductase"/>
    <property type="match status" value="1"/>
</dbReference>
<keyword evidence="3" id="KW-1185">Reference proteome</keyword>
<reference evidence="2" key="1">
    <citation type="journal article" date="2014" name="Int. J. Syst. Evol. Microbiol.">
        <title>Complete genome of a new Firmicutes species belonging to the dominant human colonic microbiota ('Ruminococcus bicirculans') reveals two chromosomes and a selective capacity to utilize plant glucans.</title>
        <authorList>
            <consortium name="NISC Comparative Sequencing Program"/>
            <person name="Wegmann U."/>
            <person name="Louis P."/>
            <person name="Goesmann A."/>
            <person name="Henrissat B."/>
            <person name="Duncan S.H."/>
            <person name="Flint H.J."/>
        </authorList>
    </citation>
    <scope>NUCLEOTIDE SEQUENCE</scope>
    <source>
        <strain evidence="2">NBRC 108216</strain>
    </source>
</reference>
<reference evidence="2" key="2">
    <citation type="submission" date="2023-01" db="EMBL/GenBank/DDBJ databases">
        <title>Draft genome sequence of Algimonas porphyrae strain NBRC 108216.</title>
        <authorList>
            <person name="Sun Q."/>
            <person name="Mori K."/>
        </authorList>
    </citation>
    <scope>NUCLEOTIDE SEQUENCE</scope>
    <source>
        <strain evidence="2">NBRC 108216</strain>
    </source>
</reference>
<feature type="chain" id="PRO_5046259759" description="Metallo-beta-lactamase domain-containing protein" evidence="1">
    <location>
        <begin position="28"/>
        <end position="327"/>
    </location>
</feature>
<evidence type="ECO:0008006" key="4">
    <source>
        <dbReference type="Google" id="ProtNLM"/>
    </source>
</evidence>
<dbReference type="InterPro" id="IPR036866">
    <property type="entry name" value="RibonucZ/Hydroxyglut_hydro"/>
</dbReference>
<protein>
    <recommendedName>
        <fullName evidence="4">Metallo-beta-lactamase domain-containing protein</fullName>
    </recommendedName>
</protein>
<keyword evidence="1" id="KW-0732">Signal</keyword>
<sequence>MRGAFVKSAVWSLVLVAGLLVSLAAFAFASHALATNDAERHWRERPVVLLSDFGTVDRVEVTVLAGPKADHDKGYVGEPGLSLRLDVDGTVWLFDLGLGARDAQDTVRTNARLAGVDLSETDAVFLSHRHRDHMGGVSAEKSGRLDLTGMGRDDLRIVAPLSALDMPEHTVTEIAQPAVLGEGVASLGPIRRALFIGPVDEQAMILDVRDYGLIAVVGCGHQTLPKLAERVVEVFGRPVKAVIGDLHYPVPEGRLRVAGIDAQRWLASGGGPLSPAGQQDVEAFATWAFESGTDLFLVGHDTHDTVLALPTVNSLAVGQVLILPEVD</sequence>
<proteinExistence type="predicted"/>
<name>A0ABQ5UZT5_9PROT</name>
<dbReference type="PANTHER" id="PTHR13754">
    <property type="entry name" value="METALLO-BETA-LACTAMASE SUPERFAMILY PROTEIN"/>
    <property type="match status" value="1"/>
</dbReference>
<organism evidence="2 3">
    <name type="scientific">Algimonas porphyrae</name>
    <dbReference type="NCBI Taxonomy" id="1128113"/>
    <lineage>
        <taxon>Bacteria</taxon>
        <taxon>Pseudomonadati</taxon>
        <taxon>Pseudomonadota</taxon>
        <taxon>Alphaproteobacteria</taxon>
        <taxon>Maricaulales</taxon>
        <taxon>Robiginitomaculaceae</taxon>
        <taxon>Algimonas</taxon>
    </lineage>
</organism>
<accession>A0ABQ5UZT5</accession>